<accession>A0A073BA04</accession>
<evidence type="ECO:0000256" key="1">
    <source>
        <dbReference type="ARBA" id="ARBA00009986"/>
    </source>
</evidence>
<dbReference type="InterPro" id="IPR016162">
    <property type="entry name" value="Ald_DH_N"/>
</dbReference>
<dbReference type="Gene3D" id="3.40.605.10">
    <property type="entry name" value="Aldehyde Dehydrogenase, Chain A, domain 1"/>
    <property type="match status" value="1"/>
</dbReference>
<dbReference type="Gene3D" id="3.40.309.10">
    <property type="entry name" value="Aldehyde Dehydrogenase, Chain A, domain 2"/>
    <property type="match status" value="1"/>
</dbReference>
<comment type="similarity">
    <text evidence="1">Belongs to the aldehyde dehydrogenase family.</text>
</comment>
<dbReference type="SUPFAM" id="SSF53720">
    <property type="entry name" value="ALDH-like"/>
    <property type="match status" value="1"/>
</dbReference>
<dbReference type="Pfam" id="PF00171">
    <property type="entry name" value="Aldedh"/>
    <property type="match status" value="1"/>
</dbReference>
<keyword evidence="3" id="KW-0520">NAD</keyword>
<dbReference type="AlphaFoldDB" id="A0A073BA04"/>
<keyword evidence="6" id="KW-1185">Reference proteome</keyword>
<dbReference type="FunFam" id="3.40.605.10:FF:000007">
    <property type="entry name" value="NAD/NADP-dependent betaine aldehyde dehydrogenase"/>
    <property type="match status" value="1"/>
</dbReference>
<protein>
    <submittedName>
        <fullName evidence="5">Aldehyde dehydrogenase</fullName>
    </submittedName>
</protein>
<dbReference type="PANTHER" id="PTHR42986:SF1">
    <property type="entry name" value="BENZALDEHYDE DEHYDROGENASE YFMT"/>
    <property type="match status" value="1"/>
</dbReference>
<dbReference type="InterPro" id="IPR016160">
    <property type="entry name" value="Ald_DH_CS_CYS"/>
</dbReference>
<organism evidence="5 6">
    <name type="scientific">Saccharopolyspora rectivirgula</name>
    <dbReference type="NCBI Taxonomy" id="28042"/>
    <lineage>
        <taxon>Bacteria</taxon>
        <taxon>Bacillati</taxon>
        <taxon>Actinomycetota</taxon>
        <taxon>Actinomycetes</taxon>
        <taxon>Pseudonocardiales</taxon>
        <taxon>Pseudonocardiaceae</taxon>
        <taxon>Saccharopolyspora</taxon>
    </lineage>
</organism>
<dbReference type="RefSeq" id="WP_037342980.1">
    <property type="nucleotide sequence ID" value="NZ_JNVU01000025.1"/>
</dbReference>
<dbReference type="GO" id="GO:0016620">
    <property type="term" value="F:oxidoreductase activity, acting on the aldehyde or oxo group of donors, NAD or NADP as acceptor"/>
    <property type="evidence" value="ECO:0007669"/>
    <property type="project" value="InterPro"/>
</dbReference>
<evidence type="ECO:0000259" key="4">
    <source>
        <dbReference type="Pfam" id="PF00171"/>
    </source>
</evidence>
<gene>
    <name evidence="5" type="ORF">GU90_10490</name>
</gene>
<evidence type="ECO:0000256" key="2">
    <source>
        <dbReference type="ARBA" id="ARBA00023002"/>
    </source>
</evidence>
<name>A0A073BA04_9PSEU</name>
<sequence length="492" mass="52933">MAVVDQQPTPYTGFDRMLIDGEWRRGSTGDTFTDTNPYSGATLTEIQLASADDVDTAYRAAQRAQRDWAAAPAQERSEVLLRAAEIMRQRQEEIVGWLIAEAGGTRPRAEFECQLVRSFTLEAASYPTRMSGRILTSGIPGKENRVYRKPAGVVCVISPWNFPLQLSNRSVSPALALGNAVVLKPASDTPVTGALLLAKIFEEAGLPPGVLNVVIGRGREVGSALHTHPVPSVVSFTGSTEVGKGIAQQAGLKRLALELGGNGPLVVLDDANIEQAVQAALHGSFVHQGQVCMATNRIIVDRSVQDKFTELLVQRARELRTGDPAYPETQIGPVINRTQLESIQDKISRAEQDGADVLVSGEPEGPAGLVLPPHVVLGNNRSATAREEVFGPVATIIPADDAEHALQLANDTEYGLSSAVFTGNLERGVRFASRIEAGMTHVNDTTVNDEPNIAFGGEKDSGMGRFGGEWAIDEFTTDHWISVQHQPRDLPL</sequence>
<dbReference type="OrthoDB" id="3802174at2"/>
<reference evidence="5 6" key="1">
    <citation type="submission" date="2014-06" db="EMBL/GenBank/DDBJ databases">
        <title>Saccharopolyspora rectivirgula DSM-43113 Genome sequencing.</title>
        <authorList>
            <person name="Barrera C."/>
            <person name="Millon L."/>
            <person name="Rognon B."/>
            <person name="Zaugg C."/>
            <person name="Monod M."/>
        </authorList>
    </citation>
    <scope>NUCLEOTIDE SEQUENCE [LARGE SCALE GENOMIC DNA]</scope>
    <source>
        <strain evidence="5 6">DSM 43113</strain>
    </source>
</reference>
<dbReference type="PROSITE" id="PS00070">
    <property type="entry name" value="ALDEHYDE_DEHYDR_CYS"/>
    <property type="match status" value="1"/>
</dbReference>
<proteinExistence type="inferred from homology"/>
<evidence type="ECO:0000313" key="5">
    <source>
        <dbReference type="EMBL" id="KEI44579.1"/>
    </source>
</evidence>
<dbReference type="EMBL" id="JNVU01000025">
    <property type="protein sequence ID" value="KEI44579.1"/>
    <property type="molecule type" value="Genomic_DNA"/>
</dbReference>
<keyword evidence="2" id="KW-0560">Oxidoreductase</keyword>
<dbReference type="FunFam" id="3.40.309.10:FF:000009">
    <property type="entry name" value="Aldehyde dehydrogenase A"/>
    <property type="match status" value="1"/>
</dbReference>
<comment type="caution">
    <text evidence="5">The sequence shown here is derived from an EMBL/GenBank/DDBJ whole genome shotgun (WGS) entry which is preliminary data.</text>
</comment>
<dbReference type="InterPro" id="IPR016163">
    <property type="entry name" value="Ald_DH_C"/>
</dbReference>
<dbReference type="STRING" id="28042.GU90_10490"/>
<dbReference type="PANTHER" id="PTHR42986">
    <property type="entry name" value="BENZALDEHYDE DEHYDROGENASE YFMT"/>
    <property type="match status" value="1"/>
</dbReference>
<dbReference type="eggNOG" id="COG1012">
    <property type="taxonomic scope" value="Bacteria"/>
</dbReference>
<dbReference type="InterPro" id="IPR015590">
    <property type="entry name" value="Aldehyde_DH_dom"/>
</dbReference>
<dbReference type="InterPro" id="IPR016161">
    <property type="entry name" value="Ald_DH/histidinol_DH"/>
</dbReference>
<evidence type="ECO:0000313" key="6">
    <source>
        <dbReference type="Proteomes" id="UP000031419"/>
    </source>
</evidence>
<evidence type="ECO:0000256" key="3">
    <source>
        <dbReference type="ARBA" id="ARBA00023027"/>
    </source>
</evidence>
<dbReference type="Proteomes" id="UP000031419">
    <property type="component" value="Unassembled WGS sequence"/>
</dbReference>
<feature type="domain" description="Aldehyde dehydrogenase" evidence="4">
    <location>
        <begin position="23"/>
        <end position="480"/>
    </location>
</feature>